<dbReference type="InterPro" id="IPR038550">
    <property type="entry name" value="GPCR_3_9-Cys_sf"/>
</dbReference>
<dbReference type="Pfam" id="PF00003">
    <property type="entry name" value="7tm_3"/>
    <property type="match status" value="1"/>
</dbReference>
<dbReference type="Proteomes" id="UP001190640">
    <property type="component" value="Chromosome 12"/>
</dbReference>
<accession>A0AA97K6D6</accession>
<dbReference type="SUPFAM" id="SSF53822">
    <property type="entry name" value="Periplasmic binding protein-like I"/>
    <property type="match status" value="1"/>
</dbReference>
<keyword evidence="10" id="KW-0325">Glycoprotein</keyword>
<comment type="subcellular location">
    <subcellularLocation>
        <location evidence="1">Cell membrane</location>
        <topology evidence="1">Multi-pass membrane protein</topology>
    </subcellularLocation>
</comment>
<reference evidence="15" key="1">
    <citation type="submission" date="2025-08" db="UniProtKB">
        <authorList>
            <consortium name="RefSeq"/>
        </authorList>
    </citation>
    <scope>IDENTIFICATION</scope>
    <source>
        <tissue evidence="15">Blood</tissue>
    </source>
</reference>
<evidence type="ECO:0000256" key="5">
    <source>
        <dbReference type="ARBA" id="ARBA00022729"/>
    </source>
</evidence>
<keyword evidence="14" id="KW-1185">Reference proteome</keyword>
<comment type="similarity">
    <text evidence="2">Belongs to the G-protein coupled receptor 3 family.</text>
</comment>
<dbReference type="FunFam" id="3.40.50.2300:FF:000024">
    <property type="entry name" value="Vomeronasal 2, receptor 73"/>
    <property type="match status" value="1"/>
</dbReference>
<dbReference type="InterPro" id="IPR000337">
    <property type="entry name" value="GPCR_3"/>
</dbReference>
<dbReference type="Gene3D" id="2.10.50.30">
    <property type="entry name" value="GPCR, family 3, nine cysteines domain"/>
    <property type="match status" value="1"/>
</dbReference>
<feature type="transmembrane region" description="Helical" evidence="12">
    <location>
        <begin position="652"/>
        <end position="676"/>
    </location>
</feature>
<dbReference type="InterPro" id="IPR017979">
    <property type="entry name" value="GPCR_3_CS"/>
</dbReference>
<keyword evidence="4 12" id="KW-0812">Transmembrane</keyword>
<evidence type="ECO:0000256" key="12">
    <source>
        <dbReference type="SAM" id="Phobius"/>
    </source>
</evidence>
<feature type="transmembrane region" description="Helical" evidence="12">
    <location>
        <begin position="696"/>
        <end position="715"/>
    </location>
</feature>
<evidence type="ECO:0000256" key="3">
    <source>
        <dbReference type="ARBA" id="ARBA00022475"/>
    </source>
</evidence>
<feature type="transmembrane region" description="Helical" evidence="12">
    <location>
        <begin position="808"/>
        <end position="831"/>
    </location>
</feature>
<dbReference type="InterPro" id="IPR004073">
    <property type="entry name" value="GPCR_3_vmron_rcpt_2"/>
</dbReference>
<dbReference type="CDD" id="cd15283">
    <property type="entry name" value="7tmC_V2R_pheromone"/>
    <property type="match status" value="1"/>
</dbReference>
<evidence type="ECO:0000256" key="10">
    <source>
        <dbReference type="ARBA" id="ARBA00023180"/>
    </source>
</evidence>
<dbReference type="Pfam" id="PF01094">
    <property type="entry name" value="ANF_receptor"/>
    <property type="match status" value="1"/>
</dbReference>
<dbReference type="InterPro" id="IPR001828">
    <property type="entry name" value="ANF_lig-bd_rcpt"/>
</dbReference>
<name>A0AA97K6D6_EUBMA</name>
<dbReference type="PRINTS" id="PR00248">
    <property type="entry name" value="GPCRMGR"/>
</dbReference>
<keyword evidence="7" id="KW-0297">G-protein coupled receptor</keyword>
<evidence type="ECO:0000256" key="9">
    <source>
        <dbReference type="ARBA" id="ARBA00023170"/>
    </source>
</evidence>
<keyword evidence="9" id="KW-0675">Receptor</keyword>
<dbReference type="RefSeq" id="XP_054850032.1">
    <property type="nucleotide sequence ID" value="XM_054994057.1"/>
</dbReference>
<evidence type="ECO:0000259" key="13">
    <source>
        <dbReference type="PROSITE" id="PS50259"/>
    </source>
</evidence>
<dbReference type="InterPro" id="IPR017978">
    <property type="entry name" value="GPCR_3_C"/>
</dbReference>
<keyword evidence="5" id="KW-0732">Signal</keyword>
<dbReference type="InterPro" id="IPR011500">
    <property type="entry name" value="GPCR_3_9-Cys_dom"/>
</dbReference>
<evidence type="ECO:0000256" key="4">
    <source>
        <dbReference type="ARBA" id="ARBA00022692"/>
    </source>
</evidence>
<dbReference type="AlphaFoldDB" id="A0AA97K6D6"/>
<feature type="transmembrane region" description="Helical" evidence="12">
    <location>
        <begin position="741"/>
        <end position="764"/>
    </location>
</feature>
<organism evidence="14 15">
    <name type="scientific">Eublepharis macularius</name>
    <name type="common">Leopard gecko</name>
    <name type="synonym">Cyrtodactylus macularius</name>
    <dbReference type="NCBI Taxonomy" id="481883"/>
    <lineage>
        <taxon>Eukaryota</taxon>
        <taxon>Metazoa</taxon>
        <taxon>Chordata</taxon>
        <taxon>Craniata</taxon>
        <taxon>Vertebrata</taxon>
        <taxon>Euteleostomi</taxon>
        <taxon>Lepidosauria</taxon>
        <taxon>Squamata</taxon>
        <taxon>Bifurcata</taxon>
        <taxon>Gekkota</taxon>
        <taxon>Eublepharidae</taxon>
        <taxon>Eublepharinae</taxon>
        <taxon>Eublepharis</taxon>
    </lineage>
</organism>
<gene>
    <name evidence="15" type="primary">LOC129339476</name>
</gene>
<feature type="transmembrane region" description="Helical" evidence="12">
    <location>
        <begin position="582"/>
        <end position="601"/>
    </location>
</feature>
<keyword evidence="8 12" id="KW-0472">Membrane</keyword>
<dbReference type="PANTHER" id="PTHR24061:SF599">
    <property type="entry name" value="G-PROTEIN COUPLED RECEPTORS FAMILY 3 PROFILE DOMAIN-CONTAINING PROTEIN"/>
    <property type="match status" value="1"/>
</dbReference>
<dbReference type="PROSITE" id="PS00981">
    <property type="entry name" value="G_PROTEIN_RECEP_F3_3"/>
    <property type="match status" value="1"/>
</dbReference>
<evidence type="ECO:0000256" key="6">
    <source>
        <dbReference type="ARBA" id="ARBA00022989"/>
    </source>
</evidence>
<dbReference type="Pfam" id="PF07562">
    <property type="entry name" value="NCD3G"/>
    <property type="match status" value="1"/>
</dbReference>
<dbReference type="GeneID" id="129339476"/>
<dbReference type="InterPro" id="IPR028082">
    <property type="entry name" value="Peripla_BP_I"/>
</dbReference>
<evidence type="ECO:0000256" key="11">
    <source>
        <dbReference type="ARBA" id="ARBA00023224"/>
    </source>
</evidence>
<dbReference type="PROSITE" id="PS50259">
    <property type="entry name" value="G_PROTEIN_RECEP_F3_4"/>
    <property type="match status" value="1"/>
</dbReference>
<evidence type="ECO:0000256" key="8">
    <source>
        <dbReference type="ARBA" id="ARBA00023136"/>
    </source>
</evidence>
<protein>
    <submittedName>
        <fullName evidence="15">Vomeronasal type-2 receptor 26-like</fullName>
    </submittedName>
</protein>
<evidence type="ECO:0000256" key="7">
    <source>
        <dbReference type="ARBA" id="ARBA00023040"/>
    </source>
</evidence>
<keyword evidence="6 12" id="KW-1133">Transmembrane helix</keyword>
<dbReference type="FunFam" id="2.10.50.30:FF:000002">
    <property type="entry name" value="Vomeronasal 2 receptor, h1"/>
    <property type="match status" value="1"/>
</dbReference>
<dbReference type="KEGG" id="emc:129339476"/>
<evidence type="ECO:0000256" key="2">
    <source>
        <dbReference type="ARBA" id="ARBA00007242"/>
    </source>
</evidence>
<dbReference type="PRINTS" id="PR01535">
    <property type="entry name" value="VOMERONASL2R"/>
</dbReference>
<dbReference type="Gene3D" id="3.40.50.2300">
    <property type="match status" value="2"/>
</dbReference>
<keyword evidence="11" id="KW-0807">Transducer</keyword>
<sequence length="846" mass="95990">MVVIALIVTPRYLQAGDIILGGITSQVFVLFEPHGFNEHPHHSLIDETLTLAKNYQHTLAVVFAVQEINESPWLLPNITLGIIIYDSYFNARWTYHNTMKLLSTQNRFLPNYKCGMQDVLISVIGGLSAETSIHMATMLGIYKVPQFIYGSASGMNERTESRFFYPMVPNEAYQDVGILKLLLHFRWTWVGVLATDDANGERFVQSILAAAPQKGICFAFLERIKLASFSRFDEILKGMEKIYSTTMRNIANALIIYEEHILNLRWLLYLPEVEMVPAPKGKVWILTAQMELASLPFQRSWAIETIHGALSFKIHSHELLEFQKFLQIRNPFMTEEDGFIRDFWQQAFDCVFPNNFLNKETEKLCTGTEKLESLPQSFFELSMIGHSYSIYNAVYIVAHALHAMQEVQPKHRQNRNGWRLNLLDHQPWQLHHFLKKISFNNSAGEMVSFDKNGELIAGFDLINWVTFPNQSFRRVKVGRLDPQALPDKELTICDDAIIWHSSFNEVLPLSVCSSSCYPGFRKKIKEGEAFCCFGCIPCPKGKISSQSDTDDCYKCPYDQYPNKDQDSCISKHRTFLSYEESLGIALAILAIFFSIFTALVLGTFLKHHDTPIVKANNQNLTYTLLVSLLLCFLCALLFIGQPDKVACVLRQTAFGIIFSVAVSCVLAKTLTVILAFMATKPGSGMRKWVGKRMAAFIVLSCSLIQTGICAVWLATSPPFPDDDMYSLTKEIILECNEGSAIMFYCILGYMGFLAIVSFTVAFFARKLPDSFNEAKFITFSMLVFCTVWLSFVPTYLSTKGKYMVAVEIFSILASSAGLLGCIFLLKCYIIVLRPKLNNRDQIMKKR</sequence>
<evidence type="ECO:0000313" key="14">
    <source>
        <dbReference type="Proteomes" id="UP001190640"/>
    </source>
</evidence>
<proteinExistence type="inferred from homology"/>
<dbReference type="PANTHER" id="PTHR24061">
    <property type="entry name" value="CALCIUM-SENSING RECEPTOR-RELATED"/>
    <property type="match status" value="1"/>
</dbReference>
<evidence type="ECO:0000313" key="15">
    <source>
        <dbReference type="RefSeq" id="XP_054850032.1"/>
    </source>
</evidence>
<dbReference type="GO" id="GO:0005886">
    <property type="term" value="C:plasma membrane"/>
    <property type="evidence" value="ECO:0007669"/>
    <property type="project" value="UniProtKB-SubCell"/>
</dbReference>
<feature type="transmembrane region" description="Helical" evidence="12">
    <location>
        <begin position="776"/>
        <end position="796"/>
    </location>
</feature>
<dbReference type="GO" id="GO:0004930">
    <property type="term" value="F:G protein-coupled receptor activity"/>
    <property type="evidence" value="ECO:0007669"/>
    <property type="project" value="UniProtKB-KW"/>
</dbReference>
<evidence type="ECO:0000256" key="1">
    <source>
        <dbReference type="ARBA" id="ARBA00004651"/>
    </source>
</evidence>
<keyword evidence="3" id="KW-1003">Cell membrane</keyword>
<feature type="domain" description="G-protein coupled receptors family 3 profile" evidence="13">
    <location>
        <begin position="582"/>
        <end position="846"/>
    </location>
</feature>
<dbReference type="InterPro" id="IPR000068">
    <property type="entry name" value="GPCR_3_Ca_sens_rcpt-rel"/>
</dbReference>
<feature type="transmembrane region" description="Helical" evidence="12">
    <location>
        <begin position="622"/>
        <end position="640"/>
    </location>
</feature>